<dbReference type="Proteomes" id="UP001174997">
    <property type="component" value="Unassembled WGS sequence"/>
</dbReference>
<organism evidence="2 3">
    <name type="scientific">Cercophora samala</name>
    <dbReference type="NCBI Taxonomy" id="330535"/>
    <lineage>
        <taxon>Eukaryota</taxon>
        <taxon>Fungi</taxon>
        <taxon>Dikarya</taxon>
        <taxon>Ascomycota</taxon>
        <taxon>Pezizomycotina</taxon>
        <taxon>Sordariomycetes</taxon>
        <taxon>Sordariomycetidae</taxon>
        <taxon>Sordariales</taxon>
        <taxon>Lasiosphaeriaceae</taxon>
        <taxon>Cercophora</taxon>
    </lineage>
</organism>
<evidence type="ECO:0000313" key="2">
    <source>
        <dbReference type="EMBL" id="KAK0665945.1"/>
    </source>
</evidence>
<protein>
    <submittedName>
        <fullName evidence="2">Uncharacterized protein</fullName>
    </submittedName>
</protein>
<evidence type="ECO:0000313" key="3">
    <source>
        <dbReference type="Proteomes" id="UP001174997"/>
    </source>
</evidence>
<accession>A0AA39Z947</accession>
<gene>
    <name evidence="2" type="ORF">QBC41DRAFT_231677</name>
</gene>
<feature type="compositionally biased region" description="Basic and acidic residues" evidence="1">
    <location>
        <begin position="318"/>
        <end position="332"/>
    </location>
</feature>
<name>A0AA39Z947_9PEZI</name>
<reference evidence="2" key="1">
    <citation type="submission" date="2023-06" db="EMBL/GenBank/DDBJ databases">
        <title>Genome-scale phylogeny and comparative genomics of the fungal order Sordariales.</title>
        <authorList>
            <consortium name="Lawrence Berkeley National Laboratory"/>
            <person name="Hensen N."/>
            <person name="Bonometti L."/>
            <person name="Westerberg I."/>
            <person name="Brannstrom I.O."/>
            <person name="Guillou S."/>
            <person name="Cros-Aarteil S."/>
            <person name="Calhoun S."/>
            <person name="Haridas S."/>
            <person name="Kuo A."/>
            <person name="Mondo S."/>
            <person name="Pangilinan J."/>
            <person name="Riley R."/>
            <person name="Labutti K."/>
            <person name="Andreopoulos B."/>
            <person name="Lipzen A."/>
            <person name="Chen C."/>
            <person name="Yanf M."/>
            <person name="Daum C."/>
            <person name="Ng V."/>
            <person name="Clum A."/>
            <person name="Steindorff A."/>
            <person name="Ohm R."/>
            <person name="Martin F."/>
            <person name="Silar P."/>
            <person name="Natvig D."/>
            <person name="Lalanne C."/>
            <person name="Gautier V."/>
            <person name="Ament-Velasquez S.L."/>
            <person name="Kruys A."/>
            <person name="Hutchinson M.I."/>
            <person name="Powell A.J."/>
            <person name="Barry K."/>
            <person name="Miller A.N."/>
            <person name="Grigoriev I.V."/>
            <person name="Debuchy R."/>
            <person name="Gladieux P."/>
            <person name="Thoren M.H."/>
            <person name="Johannesson H."/>
        </authorList>
    </citation>
    <scope>NUCLEOTIDE SEQUENCE</scope>
    <source>
        <strain evidence="2">CBS 307.81</strain>
    </source>
</reference>
<proteinExistence type="predicted"/>
<sequence length="332" mass="38909">MENNIPPPPRWYTTTQYLRFKIPQLSEVAEPLITRMLTGSIDYHRDAHELRVWLGEMVQVVSLHLGLQASLEAERAWEQSPHFYPRYPWPTTDEPLQIRAREQLEQEVKHLDSQHRQIMAWVIRQQAIEEDRQRDPLEGFVPMEFPPDGVIQDLIQQLEHEEGQRRDGPSLADPQPAHPPQDGQLPRMAEPQLPVMEVPQPPPDQHQRPELRRLAPKPVVQQQPHQNQQQVYQPQILQSRAHHEDAQIPYQQLHQQPHPQFHQAPHEQPHQRPVPQILGQEPTQPQQSQPQQRQQRRVSPLTQFLIDCGALPPQSPEMKQESPESKKEEPRH</sequence>
<feature type="compositionally biased region" description="Low complexity" evidence="1">
    <location>
        <begin position="280"/>
        <end position="293"/>
    </location>
</feature>
<comment type="caution">
    <text evidence="2">The sequence shown here is derived from an EMBL/GenBank/DDBJ whole genome shotgun (WGS) entry which is preliminary data.</text>
</comment>
<keyword evidence="3" id="KW-1185">Reference proteome</keyword>
<feature type="region of interest" description="Disordered" evidence="1">
    <location>
        <begin position="255"/>
        <end position="332"/>
    </location>
</feature>
<evidence type="ECO:0000256" key="1">
    <source>
        <dbReference type="SAM" id="MobiDB-lite"/>
    </source>
</evidence>
<dbReference type="AlphaFoldDB" id="A0AA39Z947"/>
<dbReference type="EMBL" id="JAULSY010000098">
    <property type="protein sequence ID" value="KAK0665945.1"/>
    <property type="molecule type" value="Genomic_DNA"/>
</dbReference>
<feature type="region of interest" description="Disordered" evidence="1">
    <location>
        <begin position="160"/>
        <end position="187"/>
    </location>
</feature>